<sequence length="163" mass="17209">MPKRQGTGQPRTGPVTDNPGVRYGGRTSARLRRRLLATAVVAALAAAGVLVAVPLLRDRSQHRLDQRADREVTTTAQRTRAALLATPSASGPALRDAADAVDGVEVLTVEDADPGVRLVFRVRVAKTAASVFGWQRANVGACFAQLVRPAAAPAPMERLPCPD</sequence>
<dbReference type="EMBL" id="LT607754">
    <property type="protein sequence ID" value="SCG61918.1"/>
    <property type="molecule type" value="Genomic_DNA"/>
</dbReference>
<feature type="compositionally biased region" description="Polar residues" evidence="1">
    <location>
        <begin position="1"/>
        <end position="10"/>
    </location>
</feature>
<accession>A0A1C5IU80</accession>
<feature type="transmembrane region" description="Helical" evidence="2">
    <location>
        <begin position="35"/>
        <end position="56"/>
    </location>
</feature>
<gene>
    <name evidence="3" type="ORF">GA0070613_3464</name>
</gene>
<organism evidence="3 4">
    <name type="scientific">Micromonospora inositola</name>
    <dbReference type="NCBI Taxonomy" id="47865"/>
    <lineage>
        <taxon>Bacteria</taxon>
        <taxon>Bacillati</taxon>
        <taxon>Actinomycetota</taxon>
        <taxon>Actinomycetes</taxon>
        <taxon>Micromonosporales</taxon>
        <taxon>Micromonosporaceae</taxon>
        <taxon>Micromonospora</taxon>
    </lineage>
</organism>
<dbReference type="OrthoDB" id="3404976at2"/>
<proteinExistence type="predicted"/>
<dbReference type="RefSeq" id="WP_089013211.1">
    <property type="nucleotide sequence ID" value="NZ_LT607754.1"/>
</dbReference>
<dbReference type="AlphaFoldDB" id="A0A1C5IU80"/>
<evidence type="ECO:0000256" key="1">
    <source>
        <dbReference type="SAM" id="MobiDB-lite"/>
    </source>
</evidence>
<evidence type="ECO:0008006" key="5">
    <source>
        <dbReference type="Google" id="ProtNLM"/>
    </source>
</evidence>
<protein>
    <recommendedName>
        <fullName evidence="5">Flp pilus-assembly TadE/G-like</fullName>
    </recommendedName>
</protein>
<keyword evidence="4" id="KW-1185">Reference proteome</keyword>
<feature type="region of interest" description="Disordered" evidence="1">
    <location>
        <begin position="1"/>
        <end position="25"/>
    </location>
</feature>
<evidence type="ECO:0000313" key="4">
    <source>
        <dbReference type="Proteomes" id="UP000198221"/>
    </source>
</evidence>
<keyword evidence="2" id="KW-1133">Transmembrane helix</keyword>
<name>A0A1C5IU80_9ACTN</name>
<reference evidence="4" key="1">
    <citation type="submission" date="2016-06" db="EMBL/GenBank/DDBJ databases">
        <authorList>
            <person name="Varghese N."/>
            <person name="Submissions Spin"/>
        </authorList>
    </citation>
    <scope>NUCLEOTIDE SEQUENCE [LARGE SCALE GENOMIC DNA]</scope>
    <source>
        <strain evidence="4">DSM 43819</strain>
    </source>
</reference>
<keyword evidence="2" id="KW-0472">Membrane</keyword>
<evidence type="ECO:0000256" key="2">
    <source>
        <dbReference type="SAM" id="Phobius"/>
    </source>
</evidence>
<dbReference type="Proteomes" id="UP000198221">
    <property type="component" value="Chromosome I"/>
</dbReference>
<evidence type="ECO:0000313" key="3">
    <source>
        <dbReference type="EMBL" id="SCG61918.1"/>
    </source>
</evidence>
<keyword evidence="2" id="KW-0812">Transmembrane</keyword>